<dbReference type="OrthoDB" id="838391at2759"/>
<evidence type="ECO:0000313" key="2">
    <source>
        <dbReference type="EMBL" id="RCV37041.1"/>
    </source>
</evidence>
<comment type="similarity">
    <text evidence="1">Belongs to the ARG7 family.</text>
</comment>
<reference evidence="2" key="2">
    <citation type="submission" date="2015-07" db="EMBL/GenBank/DDBJ databases">
        <authorList>
            <person name="Noorani M."/>
        </authorList>
    </citation>
    <scope>NUCLEOTIDE SEQUENCE</scope>
    <source>
        <strain evidence="2">Yugu1</strain>
    </source>
</reference>
<sequence>MKRFLRCLSRTIAAAKDGDGPAAAASGHLRQKKGKGVSAGVVPEGHAPVCFDEEGGPVERFTMRAELLDEPAFVALLRHVVQDYGYAHSGEFHYLLLRRLPLCLSDNSPFSPSLTIC</sequence>
<proteinExistence type="inferred from homology"/>
<dbReference type="AlphaFoldDB" id="A0A368S3U6"/>
<dbReference type="Pfam" id="PF02519">
    <property type="entry name" value="Auxin_inducible"/>
    <property type="match status" value="1"/>
</dbReference>
<dbReference type="EMBL" id="CM003535">
    <property type="protein sequence ID" value="RCV37041.1"/>
    <property type="molecule type" value="Genomic_DNA"/>
</dbReference>
<dbReference type="InterPro" id="IPR003676">
    <property type="entry name" value="SAUR_fam"/>
</dbReference>
<organism evidence="2">
    <name type="scientific">Setaria italica</name>
    <name type="common">Foxtail millet</name>
    <name type="synonym">Panicum italicum</name>
    <dbReference type="NCBI Taxonomy" id="4555"/>
    <lineage>
        <taxon>Eukaryota</taxon>
        <taxon>Viridiplantae</taxon>
        <taxon>Streptophyta</taxon>
        <taxon>Embryophyta</taxon>
        <taxon>Tracheophyta</taxon>
        <taxon>Spermatophyta</taxon>
        <taxon>Magnoliopsida</taxon>
        <taxon>Liliopsida</taxon>
        <taxon>Poales</taxon>
        <taxon>Poaceae</taxon>
        <taxon>PACMAD clade</taxon>
        <taxon>Panicoideae</taxon>
        <taxon>Panicodae</taxon>
        <taxon>Paniceae</taxon>
        <taxon>Cenchrinae</taxon>
        <taxon>Setaria</taxon>
    </lineage>
</organism>
<protein>
    <submittedName>
        <fullName evidence="2">Uncharacterized protein</fullName>
    </submittedName>
</protein>
<gene>
    <name evidence="2" type="ORF">SETIT_8G030600v2</name>
</gene>
<accession>A0A368S3U6</accession>
<reference evidence="2" key="1">
    <citation type="journal article" date="2012" name="Nat. Biotechnol.">
        <title>Reference genome sequence of the model plant Setaria.</title>
        <authorList>
            <person name="Bennetzen J.L."/>
            <person name="Schmutz J."/>
            <person name="Wang H."/>
            <person name="Percifield R."/>
            <person name="Hawkins J."/>
            <person name="Pontaroli A.C."/>
            <person name="Estep M."/>
            <person name="Feng L."/>
            <person name="Vaughn J.N."/>
            <person name="Grimwood J."/>
            <person name="Jenkins J."/>
            <person name="Barry K."/>
            <person name="Lindquist E."/>
            <person name="Hellsten U."/>
            <person name="Deshpande S."/>
            <person name="Wang X."/>
            <person name="Wu X."/>
            <person name="Mitros T."/>
            <person name="Triplett J."/>
            <person name="Yang X."/>
            <person name="Ye C.Y."/>
            <person name="Mauro-Herrera M."/>
            <person name="Wang L."/>
            <person name="Li P."/>
            <person name="Sharma M."/>
            <person name="Sharma R."/>
            <person name="Ronald P.C."/>
            <person name="Panaud O."/>
            <person name="Kellogg E.A."/>
            <person name="Brutnell T.P."/>
            <person name="Doust A.N."/>
            <person name="Tuskan G.A."/>
            <person name="Rokhsar D."/>
            <person name="Devos K.M."/>
        </authorList>
    </citation>
    <scope>NUCLEOTIDE SEQUENCE [LARGE SCALE GENOMIC DNA]</scope>
    <source>
        <strain evidence="2">Yugu1</strain>
    </source>
</reference>
<name>A0A368S3U6_SETIT</name>
<evidence type="ECO:0000256" key="1">
    <source>
        <dbReference type="ARBA" id="ARBA00006974"/>
    </source>
</evidence>
<dbReference type="GO" id="GO:0009733">
    <property type="term" value="P:response to auxin"/>
    <property type="evidence" value="ECO:0007669"/>
    <property type="project" value="InterPro"/>
</dbReference>